<gene>
    <name evidence="2" type="ORF">FF125_19045</name>
</gene>
<evidence type="ECO:0000313" key="2">
    <source>
        <dbReference type="EMBL" id="QCX40439.1"/>
    </source>
</evidence>
<evidence type="ECO:0008006" key="4">
    <source>
        <dbReference type="Google" id="ProtNLM"/>
    </source>
</evidence>
<feature type="chain" id="PRO_5023134628" description="Lipoprotein" evidence="1">
    <location>
        <begin position="24"/>
        <end position="313"/>
    </location>
</feature>
<evidence type="ECO:0000313" key="3">
    <source>
        <dbReference type="Proteomes" id="UP000306229"/>
    </source>
</evidence>
<dbReference type="PROSITE" id="PS51257">
    <property type="entry name" value="PROKAR_LIPOPROTEIN"/>
    <property type="match status" value="1"/>
</dbReference>
<proteinExistence type="predicted"/>
<reference evidence="2 3" key="1">
    <citation type="submission" date="2019-05" db="EMBL/GenBank/DDBJ databases">
        <title>Algicella ahnfeltiae gen. nov., sp. nov., a novel marine bacterium of the family Flavobacteriaceae isolated from a red alga.</title>
        <authorList>
            <person name="Nedashkovskaya O.I."/>
            <person name="Kukhlevskiy A.D."/>
            <person name="Kim S.-G."/>
            <person name="Zhukova N.V."/>
            <person name="Mikhailov V.V."/>
        </authorList>
    </citation>
    <scope>NUCLEOTIDE SEQUENCE [LARGE SCALE GENOMIC DNA]</scope>
    <source>
        <strain evidence="2 3">10Alg115</strain>
    </source>
</reference>
<evidence type="ECO:0000256" key="1">
    <source>
        <dbReference type="SAM" id="SignalP"/>
    </source>
</evidence>
<sequence length="313" mass="35976">MIQRKIVSIIICSILLYSCNKKASNNSIEDNTISKSELQETKISDITTEVNNSAEPTSAVNSSIALDTTNYFAECIIENIENGPSSLRTIDNKLIEAKILENNSPSAYRDFFLNYLFNSQLGNHDYITVYTGEVDKQFYENKLWIATIFKESIKTKDDFEKKAKECLENAATKERFKNSNYYILNNTSRQLIEQIYSGILQEKHPNLSLFEALQKELPSSLFTNLDTRVGCYLYLLSSLSEYTNKKMELEYSQALRIIQNTEEEEVKKEEVKDDSVKNKYPEIVEIEVLSEEETQDFIKNGGIIESTEIENNN</sequence>
<name>A0A5B7TUA4_9FLAO</name>
<dbReference type="EMBL" id="CP040749">
    <property type="protein sequence ID" value="QCX40439.1"/>
    <property type="molecule type" value="Genomic_DNA"/>
</dbReference>
<organism evidence="2 3">
    <name type="scientific">Aureibaculum algae</name>
    <dbReference type="NCBI Taxonomy" id="2584122"/>
    <lineage>
        <taxon>Bacteria</taxon>
        <taxon>Pseudomonadati</taxon>
        <taxon>Bacteroidota</taxon>
        <taxon>Flavobacteriia</taxon>
        <taxon>Flavobacteriales</taxon>
        <taxon>Flavobacteriaceae</taxon>
        <taxon>Aureibaculum</taxon>
    </lineage>
</organism>
<feature type="signal peptide" evidence="1">
    <location>
        <begin position="1"/>
        <end position="23"/>
    </location>
</feature>
<accession>A0A5B7TUA4</accession>
<keyword evidence="1" id="KW-0732">Signal</keyword>
<protein>
    <recommendedName>
        <fullName evidence="4">Lipoprotein</fullName>
    </recommendedName>
</protein>
<dbReference type="RefSeq" id="WP_138951459.1">
    <property type="nucleotide sequence ID" value="NZ_CP040749.1"/>
</dbReference>
<dbReference type="KEGG" id="fbe:FF125_19045"/>
<dbReference type="AlphaFoldDB" id="A0A5B7TUA4"/>
<keyword evidence="3" id="KW-1185">Reference proteome</keyword>
<dbReference type="Proteomes" id="UP000306229">
    <property type="component" value="Chromosome"/>
</dbReference>